<evidence type="ECO:0000313" key="5">
    <source>
        <dbReference type="Proteomes" id="UP001627284"/>
    </source>
</evidence>
<dbReference type="Proteomes" id="UP001627284">
    <property type="component" value="Unassembled WGS sequence"/>
</dbReference>
<evidence type="ECO:0000256" key="1">
    <source>
        <dbReference type="ARBA" id="ARBA00010820"/>
    </source>
</evidence>
<dbReference type="PANTHER" id="PTHR31662:SF33">
    <property type="entry name" value="DNA-BINDING STOREKEEPER PROTEIN TRANSCRIPTIONAL REGULATOR-LIKE PROTEIN"/>
    <property type="match status" value="1"/>
</dbReference>
<evidence type="ECO:0000313" key="4">
    <source>
        <dbReference type="EMBL" id="KAL3363937.1"/>
    </source>
</evidence>
<feature type="compositionally biased region" description="Low complexity" evidence="2">
    <location>
        <begin position="116"/>
        <end position="125"/>
    </location>
</feature>
<dbReference type="PANTHER" id="PTHR31662">
    <property type="entry name" value="BNAANNG10740D PROTEIN-RELATED"/>
    <property type="match status" value="1"/>
</dbReference>
<dbReference type="GO" id="GO:0010468">
    <property type="term" value="P:regulation of gene expression"/>
    <property type="evidence" value="ECO:0007669"/>
    <property type="project" value="UniProtKB-ARBA"/>
</dbReference>
<name>A0ABD2U5D1_9SOLN</name>
<evidence type="ECO:0000259" key="3">
    <source>
        <dbReference type="Pfam" id="PF04504"/>
    </source>
</evidence>
<comment type="caution">
    <text evidence="4">The sequence shown here is derived from an EMBL/GenBank/DDBJ whole genome shotgun (WGS) entry which is preliminary data.</text>
</comment>
<feature type="region of interest" description="Disordered" evidence="2">
    <location>
        <begin position="248"/>
        <end position="298"/>
    </location>
</feature>
<protein>
    <recommendedName>
        <fullName evidence="3">Glabrous enhancer-binding protein-like DBD domain-containing protein</fullName>
    </recommendedName>
</protein>
<feature type="compositionally biased region" description="Acidic residues" evidence="2">
    <location>
        <begin position="20"/>
        <end position="54"/>
    </location>
</feature>
<keyword evidence="5" id="KW-1185">Reference proteome</keyword>
<comment type="similarity">
    <text evidence="1">Belongs to the GeBP family.</text>
</comment>
<proteinExistence type="inferred from homology"/>
<dbReference type="InterPro" id="IPR007592">
    <property type="entry name" value="GEBP"/>
</dbReference>
<dbReference type="InterPro" id="IPR053932">
    <property type="entry name" value="GeBP-like_DBD"/>
</dbReference>
<organism evidence="4 5">
    <name type="scientific">Solanum stoloniferum</name>
    <dbReference type="NCBI Taxonomy" id="62892"/>
    <lineage>
        <taxon>Eukaryota</taxon>
        <taxon>Viridiplantae</taxon>
        <taxon>Streptophyta</taxon>
        <taxon>Embryophyta</taxon>
        <taxon>Tracheophyta</taxon>
        <taxon>Spermatophyta</taxon>
        <taxon>Magnoliopsida</taxon>
        <taxon>eudicotyledons</taxon>
        <taxon>Gunneridae</taxon>
        <taxon>Pentapetalae</taxon>
        <taxon>asterids</taxon>
        <taxon>lamiids</taxon>
        <taxon>Solanales</taxon>
        <taxon>Solanaceae</taxon>
        <taxon>Solanoideae</taxon>
        <taxon>Solaneae</taxon>
        <taxon>Solanum</taxon>
    </lineage>
</organism>
<dbReference type="AlphaFoldDB" id="A0ABD2U5D1"/>
<reference evidence="4 5" key="1">
    <citation type="submission" date="2024-05" db="EMBL/GenBank/DDBJ databases">
        <title>De novo assembly of an allotetraploid wild potato.</title>
        <authorList>
            <person name="Hosaka A.J."/>
        </authorList>
    </citation>
    <scope>NUCLEOTIDE SEQUENCE [LARGE SCALE GENOMIC DNA]</scope>
    <source>
        <tissue evidence="4">Young leaves</tissue>
    </source>
</reference>
<gene>
    <name evidence="4" type="ORF">AABB24_012928</name>
</gene>
<feature type="compositionally biased region" description="Low complexity" evidence="2">
    <location>
        <begin position="80"/>
        <end position="100"/>
    </location>
</feature>
<dbReference type="Pfam" id="PF04504">
    <property type="entry name" value="GeBP-like_DBD"/>
    <property type="match status" value="1"/>
</dbReference>
<feature type="compositionally biased region" description="Basic and acidic residues" evidence="2">
    <location>
        <begin position="270"/>
        <end position="298"/>
    </location>
</feature>
<feature type="compositionally biased region" description="Polar residues" evidence="2">
    <location>
        <begin position="69"/>
        <end position="79"/>
    </location>
</feature>
<feature type="region of interest" description="Disordered" evidence="2">
    <location>
        <begin position="1"/>
        <end position="159"/>
    </location>
</feature>
<feature type="domain" description="Glabrous enhancer-binding protein-like DBD" evidence="3">
    <location>
        <begin position="158"/>
        <end position="247"/>
    </location>
</feature>
<sequence>MAPKTKSRLVDQPPSASSSEEQELVEESQEEEEQQSREEEGEEESGEETEEDEEPKTAHPVVKKPISQKLVQTPQKPQFSSESGSENGSGSDSEAESGNSLPSPSASDFTVKPNVAAKAATPSKPAAKRPQEAQKEKGRKKPKIAEEEEKKSAATPRSLWSDDDQLALLKGIIEYKTVKGMEPSADMSAFHEFIRGKLQAEVSKSQISDKVRRLKKKFLTNVKDGEEPVFTKGQDFLVFEHSKRIWGAPGTSNGGIKDNVNNTSNGKAKKTVEVKKSSEPKKSAKVSKPKDDEKLKEEEQKVAVKEVVKEDIVKGDQQDFQSKYPRLAASLETMYPNGSSLLKENMSLIATDKAKVLEEKWKKLEDDEAALMVKRLDFIAEHYRLVVDAMRGVSFNC</sequence>
<accession>A0ABD2U5D1</accession>
<feature type="compositionally biased region" description="Basic and acidic residues" evidence="2">
    <location>
        <begin position="143"/>
        <end position="152"/>
    </location>
</feature>
<evidence type="ECO:0000256" key="2">
    <source>
        <dbReference type="SAM" id="MobiDB-lite"/>
    </source>
</evidence>
<dbReference type="EMBL" id="JBJKTR010000007">
    <property type="protein sequence ID" value="KAL3363937.1"/>
    <property type="molecule type" value="Genomic_DNA"/>
</dbReference>